<dbReference type="STRING" id="1855912.LuPra_04526"/>
<gene>
    <name evidence="12" type="primary">efp_2</name>
    <name evidence="7" type="synonym">efp</name>
    <name evidence="12" type="ORF">LuPra_04526</name>
</gene>
<dbReference type="InterPro" id="IPR013185">
    <property type="entry name" value="Transl_elong_KOW-like"/>
</dbReference>
<dbReference type="OrthoDB" id="9801844at2"/>
<keyword evidence="4 7" id="KW-0963">Cytoplasm</keyword>
<dbReference type="PANTHER" id="PTHR30053:SF12">
    <property type="entry name" value="ELONGATION FACTOR P (EF-P) FAMILY PROTEIN"/>
    <property type="match status" value="1"/>
</dbReference>
<evidence type="ECO:0000259" key="11">
    <source>
        <dbReference type="SMART" id="SM01185"/>
    </source>
</evidence>
<dbReference type="UniPathway" id="UPA00345"/>
<comment type="pathway">
    <text evidence="2 7">Protein biosynthesis; polypeptide chain elongation.</text>
</comment>
<comment type="function">
    <text evidence="7">Involved in peptide bond synthesis. Stimulates efficient translation and peptide-bond synthesis on native or reconstituted 70S ribosomes in vitro. Probably functions indirectly by altering the affinity of the ribosome for aminoacyl-tRNA, thus increasing their reactivity as acceptors for peptidyl transferase.</text>
</comment>
<dbReference type="InterPro" id="IPR020599">
    <property type="entry name" value="Transl_elong_fac_P/YeiP"/>
</dbReference>
<evidence type="ECO:0000256" key="6">
    <source>
        <dbReference type="ARBA" id="ARBA00022917"/>
    </source>
</evidence>
<reference evidence="12 13" key="1">
    <citation type="journal article" date="2016" name="Genome Announc.">
        <title>First Complete Genome Sequence of a Subdivision 6 Acidobacterium Strain.</title>
        <authorList>
            <person name="Huang S."/>
            <person name="Vieira S."/>
            <person name="Bunk B."/>
            <person name="Riedel T."/>
            <person name="Sproer C."/>
            <person name="Overmann J."/>
        </authorList>
    </citation>
    <scope>NUCLEOTIDE SEQUENCE [LARGE SCALE GENOMIC DNA]</scope>
    <source>
        <strain evidence="13">DSM 100886 HEG_-6_39</strain>
    </source>
</reference>
<dbReference type="PATRIC" id="fig|1813736.3.peg.4775"/>
<dbReference type="RefSeq" id="WP_110172842.1">
    <property type="nucleotide sequence ID" value="NZ_CP015136.1"/>
</dbReference>
<dbReference type="InterPro" id="IPR012340">
    <property type="entry name" value="NA-bd_OB-fold"/>
</dbReference>
<dbReference type="AlphaFoldDB" id="A0A143PTY2"/>
<keyword evidence="6 7" id="KW-0648">Protein biosynthesis</keyword>
<dbReference type="InterPro" id="IPR014722">
    <property type="entry name" value="Rib_uL2_dom2"/>
</dbReference>
<reference evidence="13" key="2">
    <citation type="submission" date="2016-04" db="EMBL/GenBank/DDBJ databases">
        <title>First Complete Genome Sequence of a Subdivision 6 Acidobacterium.</title>
        <authorList>
            <person name="Huang S."/>
            <person name="Vieira S."/>
            <person name="Bunk B."/>
            <person name="Riedel T."/>
            <person name="Sproeer C."/>
            <person name="Overmann J."/>
        </authorList>
    </citation>
    <scope>NUCLEOTIDE SEQUENCE [LARGE SCALE GENOMIC DNA]</scope>
    <source>
        <strain evidence="13">DSM 100886 HEG_-6_39</strain>
    </source>
</reference>
<dbReference type="KEGG" id="abac:LuPra_04526"/>
<evidence type="ECO:0000256" key="1">
    <source>
        <dbReference type="ARBA" id="ARBA00004496"/>
    </source>
</evidence>
<accession>A0A143PTY2</accession>
<evidence type="ECO:0000256" key="3">
    <source>
        <dbReference type="ARBA" id="ARBA00009479"/>
    </source>
</evidence>
<sequence length="187" mass="20914">MSSVAATRLRKGNLIKHNNELCRIVETQHVTPGNLRGFVRAKMRKVKDGIMFEHRFRSEDMVERAMLDEREMQYLYKDGDTFYFMDTASYEQTGMSEEALGDSMNFLLPESTISVEFYEGNPVGIELPPTVDLKVTDTVPGIKGATANAQTKPATLETGHVVTVPAFVEVGTVVRINTDTGEYLSRV</sequence>
<dbReference type="Gene3D" id="2.40.50.140">
    <property type="entry name" value="Nucleic acid-binding proteins"/>
    <property type="match status" value="2"/>
</dbReference>
<evidence type="ECO:0000256" key="9">
    <source>
        <dbReference type="RuleBase" id="RU004389"/>
    </source>
</evidence>
<dbReference type="FunFam" id="2.40.50.140:FF:000004">
    <property type="entry name" value="Elongation factor P"/>
    <property type="match status" value="1"/>
</dbReference>
<dbReference type="SMART" id="SM00841">
    <property type="entry name" value="Elong-fact-P_C"/>
    <property type="match status" value="1"/>
</dbReference>
<keyword evidence="5 7" id="KW-0251">Elongation factor</keyword>
<dbReference type="NCBIfam" id="TIGR00038">
    <property type="entry name" value="efp"/>
    <property type="match status" value="1"/>
</dbReference>
<dbReference type="Gene3D" id="2.30.30.30">
    <property type="match status" value="1"/>
</dbReference>
<dbReference type="SUPFAM" id="SSF50249">
    <property type="entry name" value="Nucleic acid-binding proteins"/>
    <property type="match status" value="2"/>
</dbReference>
<dbReference type="CDD" id="cd04470">
    <property type="entry name" value="S1_EF-P_repeat_1"/>
    <property type="match status" value="1"/>
</dbReference>
<evidence type="ECO:0000256" key="2">
    <source>
        <dbReference type="ARBA" id="ARBA00004815"/>
    </source>
</evidence>
<dbReference type="InterPro" id="IPR011768">
    <property type="entry name" value="Transl_elongation_fac_P"/>
</dbReference>
<dbReference type="GO" id="GO:0005829">
    <property type="term" value="C:cytosol"/>
    <property type="evidence" value="ECO:0007669"/>
    <property type="project" value="UniProtKB-ARBA"/>
</dbReference>
<dbReference type="InterPro" id="IPR013852">
    <property type="entry name" value="Transl_elong_P/YeiP_CS"/>
</dbReference>
<evidence type="ECO:0000256" key="5">
    <source>
        <dbReference type="ARBA" id="ARBA00022768"/>
    </source>
</evidence>
<organism evidence="12 13">
    <name type="scientific">Luteitalea pratensis</name>
    <dbReference type="NCBI Taxonomy" id="1855912"/>
    <lineage>
        <taxon>Bacteria</taxon>
        <taxon>Pseudomonadati</taxon>
        <taxon>Acidobacteriota</taxon>
        <taxon>Vicinamibacteria</taxon>
        <taxon>Vicinamibacterales</taxon>
        <taxon>Vicinamibacteraceae</taxon>
        <taxon>Luteitalea</taxon>
    </lineage>
</organism>
<evidence type="ECO:0000256" key="8">
    <source>
        <dbReference type="NCBIfam" id="TIGR00038"/>
    </source>
</evidence>
<dbReference type="InterPro" id="IPR001059">
    <property type="entry name" value="Transl_elong_P/YeiP_cen"/>
</dbReference>
<dbReference type="PANTHER" id="PTHR30053">
    <property type="entry name" value="ELONGATION FACTOR P"/>
    <property type="match status" value="1"/>
</dbReference>
<name>A0A143PTY2_LUTPR</name>
<dbReference type="InterPro" id="IPR015365">
    <property type="entry name" value="Elong-fact-P_C"/>
</dbReference>
<evidence type="ECO:0000256" key="7">
    <source>
        <dbReference type="HAMAP-Rule" id="MF_00141"/>
    </source>
</evidence>
<dbReference type="SMART" id="SM01185">
    <property type="entry name" value="EFP"/>
    <property type="match status" value="1"/>
</dbReference>
<dbReference type="FunFam" id="2.30.30.30:FF:000003">
    <property type="entry name" value="Elongation factor P"/>
    <property type="match status" value="1"/>
</dbReference>
<dbReference type="CDD" id="cd05794">
    <property type="entry name" value="S1_EF-P_repeat_2"/>
    <property type="match status" value="1"/>
</dbReference>
<dbReference type="Pfam" id="PF09285">
    <property type="entry name" value="Elong-fact-P_C"/>
    <property type="match status" value="1"/>
</dbReference>
<protein>
    <recommendedName>
        <fullName evidence="7 8">Elongation factor P</fullName>
        <shortName evidence="7">EF-P</shortName>
    </recommendedName>
</protein>
<dbReference type="EMBL" id="CP015136">
    <property type="protein sequence ID" value="AMY11279.1"/>
    <property type="molecule type" value="Genomic_DNA"/>
</dbReference>
<dbReference type="HAMAP" id="MF_00141">
    <property type="entry name" value="EF_P"/>
    <property type="match status" value="1"/>
</dbReference>
<feature type="domain" description="Translation elongation factor P/YeiP central" evidence="11">
    <location>
        <begin position="69"/>
        <end position="123"/>
    </location>
</feature>
<evidence type="ECO:0000256" key="4">
    <source>
        <dbReference type="ARBA" id="ARBA00022490"/>
    </source>
</evidence>
<dbReference type="PIRSF" id="PIRSF005901">
    <property type="entry name" value="EF-P"/>
    <property type="match status" value="1"/>
</dbReference>
<proteinExistence type="inferred from homology"/>
<comment type="similarity">
    <text evidence="3 7 9">Belongs to the elongation factor P family.</text>
</comment>
<comment type="subcellular location">
    <subcellularLocation>
        <location evidence="1 7">Cytoplasm</location>
    </subcellularLocation>
</comment>
<dbReference type="SUPFAM" id="SSF50104">
    <property type="entry name" value="Translation proteins SH3-like domain"/>
    <property type="match status" value="1"/>
</dbReference>
<dbReference type="FunFam" id="2.40.50.140:FF:000009">
    <property type="entry name" value="Elongation factor P"/>
    <property type="match status" value="1"/>
</dbReference>
<dbReference type="PROSITE" id="PS01275">
    <property type="entry name" value="EFP"/>
    <property type="match status" value="1"/>
</dbReference>
<dbReference type="Pfam" id="PF01132">
    <property type="entry name" value="EFP"/>
    <property type="match status" value="1"/>
</dbReference>
<keyword evidence="13" id="KW-1185">Reference proteome</keyword>
<dbReference type="InterPro" id="IPR008991">
    <property type="entry name" value="Translation_prot_SH3-like_sf"/>
</dbReference>
<dbReference type="Proteomes" id="UP000076079">
    <property type="component" value="Chromosome"/>
</dbReference>
<dbReference type="GO" id="GO:0043043">
    <property type="term" value="P:peptide biosynthetic process"/>
    <property type="evidence" value="ECO:0007669"/>
    <property type="project" value="InterPro"/>
</dbReference>
<feature type="domain" description="Elongation factor P C-terminal" evidence="10">
    <location>
        <begin position="131"/>
        <end position="186"/>
    </location>
</feature>
<dbReference type="NCBIfam" id="NF001810">
    <property type="entry name" value="PRK00529.1"/>
    <property type="match status" value="1"/>
</dbReference>
<dbReference type="GO" id="GO:0003746">
    <property type="term" value="F:translation elongation factor activity"/>
    <property type="evidence" value="ECO:0007669"/>
    <property type="project" value="UniProtKB-UniRule"/>
</dbReference>
<evidence type="ECO:0000259" key="10">
    <source>
        <dbReference type="SMART" id="SM00841"/>
    </source>
</evidence>
<dbReference type="Pfam" id="PF08207">
    <property type="entry name" value="EFP_N"/>
    <property type="match status" value="1"/>
</dbReference>
<evidence type="ECO:0000313" key="12">
    <source>
        <dbReference type="EMBL" id="AMY11279.1"/>
    </source>
</evidence>
<evidence type="ECO:0000313" key="13">
    <source>
        <dbReference type="Proteomes" id="UP000076079"/>
    </source>
</evidence>